<keyword evidence="4" id="KW-1185">Reference proteome</keyword>
<evidence type="ECO:0000256" key="1">
    <source>
        <dbReference type="SAM" id="MobiDB-lite"/>
    </source>
</evidence>
<name>A0A9P6LNL5_9PEZI</name>
<organism evidence="3 4">
    <name type="scientific">Colletotrichum karsti</name>
    <dbReference type="NCBI Taxonomy" id="1095194"/>
    <lineage>
        <taxon>Eukaryota</taxon>
        <taxon>Fungi</taxon>
        <taxon>Dikarya</taxon>
        <taxon>Ascomycota</taxon>
        <taxon>Pezizomycotina</taxon>
        <taxon>Sordariomycetes</taxon>
        <taxon>Hypocreomycetidae</taxon>
        <taxon>Glomerellales</taxon>
        <taxon>Glomerellaceae</taxon>
        <taxon>Colletotrichum</taxon>
        <taxon>Colletotrichum boninense species complex</taxon>
    </lineage>
</organism>
<protein>
    <recommendedName>
        <fullName evidence="2">2EXR domain-containing protein</fullName>
    </recommendedName>
</protein>
<dbReference type="Pfam" id="PF20150">
    <property type="entry name" value="2EXR"/>
    <property type="match status" value="1"/>
</dbReference>
<evidence type="ECO:0000259" key="2">
    <source>
        <dbReference type="Pfam" id="PF20150"/>
    </source>
</evidence>
<reference evidence="3" key="2">
    <citation type="submission" date="2020-11" db="EMBL/GenBank/DDBJ databases">
        <title>Whole genome sequencing of Colletotrichum sp.</title>
        <authorList>
            <person name="Li H."/>
        </authorList>
    </citation>
    <scope>NUCLEOTIDE SEQUENCE</scope>
    <source>
        <strain evidence="3">CkLH20</strain>
    </source>
</reference>
<feature type="domain" description="2EXR" evidence="2">
    <location>
        <begin position="49"/>
        <end position="125"/>
    </location>
</feature>
<dbReference type="InterPro" id="IPR045518">
    <property type="entry name" value="2EXR"/>
</dbReference>
<dbReference type="GeneID" id="62158324"/>
<dbReference type="Proteomes" id="UP000781932">
    <property type="component" value="Unassembled WGS sequence"/>
</dbReference>
<dbReference type="EMBL" id="JAATWM020000006">
    <property type="protein sequence ID" value="KAF9879720.1"/>
    <property type="molecule type" value="Genomic_DNA"/>
</dbReference>
<dbReference type="AlphaFoldDB" id="A0A9P6LNL5"/>
<accession>A0A9P6LNL5</accession>
<proteinExistence type="predicted"/>
<gene>
    <name evidence="3" type="ORF">CkaCkLH20_02531</name>
</gene>
<evidence type="ECO:0000313" key="4">
    <source>
        <dbReference type="Proteomes" id="UP000781932"/>
    </source>
</evidence>
<dbReference type="OrthoDB" id="3513892at2759"/>
<comment type="caution">
    <text evidence="3">The sequence shown here is derived from an EMBL/GenBank/DDBJ whole genome shotgun (WGS) entry which is preliminary data.</text>
</comment>
<evidence type="ECO:0000313" key="3">
    <source>
        <dbReference type="EMBL" id="KAF9879720.1"/>
    </source>
</evidence>
<feature type="region of interest" description="Disordered" evidence="1">
    <location>
        <begin position="1"/>
        <end position="36"/>
    </location>
</feature>
<reference evidence="3" key="1">
    <citation type="submission" date="2020-03" db="EMBL/GenBank/DDBJ databases">
        <authorList>
            <person name="He L."/>
        </authorList>
    </citation>
    <scope>NUCLEOTIDE SEQUENCE</scope>
    <source>
        <strain evidence="3">CkLH20</strain>
    </source>
</reference>
<sequence>MDLQTGAPDSRPPDPVMSSPAPHQLSQQAKKPAAETEMRNGNCALIGNKLPAEIRLRIWELATPRSRIFEVFYTFGWPFKAYPQPLIRAVCYESWSVTERIGFMFGAGADKYHSPGLWFNPEKDLFLDYKGLQQTSPGCSWLSRVQTITIPIDFIAVKDARDRLLDHFWDIMPSCHRIVIAYNDQGDWHLEGFEDVDDDGELYTEWELCLEITSTSESSNVSSLPLIPQTHKHLSDDDHVGFAGSDTDTDQFGIFDVGDFGVEGEIVEVKWKKVREHFDKELKISAAANKAERGDRIPSVEGRIIRYMENAGRQFYA</sequence>
<dbReference type="RefSeq" id="XP_038749181.1">
    <property type="nucleotide sequence ID" value="XM_038885250.1"/>
</dbReference>